<proteinExistence type="predicted"/>
<dbReference type="OrthoDB" id="602760at2759"/>
<evidence type="ECO:0000313" key="5">
    <source>
        <dbReference type="EMBL" id="OEL27232.1"/>
    </source>
</evidence>
<dbReference type="AlphaFoldDB" id="A0A1E5VQ75"/>
<evidence type="ECO:0000259" key="4">
    <source>
        <dbReference type="Pfam" id="PF23598"/>
    </source>
</evidence>
<protein>
    <recommendedName>
        <fullName evidence="7">Disease resistance protein RPM1</fullName>
    </recommendedName>
</protein>
<dbReference type="Pfam" id="PF23559">
    <property type="entry name" value="WHD_DRP"/>
    <property type="match status" value="1"/>
</dbReference>
<dbReference type="GO" id="GO:0002758">
    <property type="term" value="P:innate immune response-activating signaling pathway"/>
    <property type="evidence" value="ECO:0007669"/>
    <property type="project" value="UniProtKB-ARBA"/>
</dbReference>
<dbReference type="SUPFAM" id="SSF52058">
    <property type="entry name" value="L domain-like"/>
    <property type="match status" value="1"/>
</dbReference>
<evidence type="ECO:0000259" key="3">
    <source>
        <dbReference type="Pfam" id="PF23559"/>
    </source>
</evidence>
<dbReference type="EMBL" id="LWDX02033041">
    <property type="protein sequence ID" value="OEL27232.1"/>
    <property type="molecule type" value="Genomic_DNA"/>
</dbReference>
<dbReference type="InterPro" id="IPR036388">
    <property type="entry name" value="WH-like_DNA-bd_sf"/>
</dbReference>
<dbReference type="GO" id="GO:0042742">
    <property type="term" value="P:defense response to bacterium"/>
    <property type="evidence" value="ECO:0007669"/>
    <property type="project" value="UniProtKB-ARBA"/>
</dbReference>
<dbReference type="InterPro" id="IPR055414">
    <property type="entry name" value="LRR_R13L4/SHOC2-like"/>
</dbReference>
<gene>
    <name evidence="5" type="ORF">BAE44_0011749</name>
</gene>
<dbReference type="Proteomes" id="UP000095767">
    <property type="component" value="Unassembled WGS sequence"/>
</dbReference>
<name>A0A1E5VQ75_9POAL</name>
<evidence type="ECO:0000256" key="1">
    <source>
        <dbReference type="ARBA" id="ARBA00022737"/>
    </source>
</evidence>
<organism evidence="5 6">
    <name type="scientific">Dichanthelium oligosanthes</name>
    <dbReference type="NCBI Taxonomy" id="888268"/>
    <lineage>
        <taxon>Eukaryota</taxon>
        <taxon>Viridiplantae</taxon>
        <taxon>Streptophyta</taxon>
        <taxon>Embryophyta</taxon>
        <taxon>Tracheophyta</taxon>
        <taxon>Spermatophyta</taxon>
        <taxon>Magnoliopsida</taxon>
        <taxon>Liliopsida</taxon>
        <taxon>Poales</taxon>
        <taxon>Poaceae</taxon>
        <taxon>PACMAD clade</taxon>
        <taxon>Panicoideae</taxon>
        <taxon>Panicodae</taxon>
        <taxon>Paniceae</taxon>
        <taxon>Dichantheliinae</taxon>
        <taxon>Dichanthelium</taxon>
    </lineage>
</organism>
<dbReference type="PANTHER" id="PTHR23155:SF1028">
    <property type="entry name" value="OS08G0174800 PROTEIN"/>
    <property type="match status" value="1"/>
</dbReference>
<dbReference type="InterPro" id="IPR058922">
    <property type="entry name" value="WHD_DRP"/>
</dbReference>
<evidence type="ECO:0008006" key="7">
    <source>
        <dbReference type="Google" id="ProtNLM"/>
    </source>
</evidence>
<keyword evidence="6" id="KW-1185">Reference proteome</keyword>
<dbReference type="InterPro" id="IPR032675">
    <property type="entry name" value="LRR_dom_sf"/>
</dbReference>
<dbReference type="Pfam" id="PF23598">
    <property type="entry name" value="LRR_14"/>
    <property type="match status" value="1"/>
</dbReference>
<reference evidence="5 6" key="1">
    <citation type="submission" date="2016-09" db="EMBL/GenBank/DDBJ databases">
        <title>The draft genome of Dichanthelium oligosanthes: A C3 panicoid grass species.</title>
        <authorList>
            <person name="Studer A.J."/>
            <person name="Schnable J.C."/>
            <person name="Brutnell T.P."/>
        </authorList>
    </citation>
    <scope>NUCLEOTIDE SEQUENCE [LARGE SCALE GENOMIC DNA]</scope>
    <source>
        <strain evidence="6">cv. Kellogg 1175</strain>
        <tissue evidence="5">Leaf</tissue>
    </source>
</reference>
<dbReference type="PANTHER" id="PTHR23155">
    <property type="entry name" value="DISEASE RESISTANCE PROTEIN RP"/>
    <property type="match status" value="1"/>
</dbReference>
<feature type="domain" description="Disease resistance protein winged helix" evidence="3">
    <location>
        <begin position="26"/>
        <end position="93"/>
    </location>
</feature>
<accession>A0A1E5VQ75</accession>
<dbReference type="Gene3D" id="3.80.10.10">
    <property type="entry name" value="Ribonuclease Inhibitor"/>
    <property type="match status" value="1"/>
</dbReference>
<sequence length="528" mass="60565">MKSVLSLGYFNLPHHLRTCLLYLSAFPEDCIIKRDRLISRWVAEGFVNAEPGESLYEAGLRYFNVLINRSLIQPCQEDNGVVPACRVHDVILNFLVSKSVEENFLTLLDPSGLPPSLGSKVKVRRLSLQNSYKENIVSWIKSIKPHVRSLACFVDCKDLHPLTEFEVVRVLDLENCGSLRNVHLSNIEMLLQLRYLSIRRTSVSELPHGIGQVQHLETLDIRNTEVEKLPSTIVQLENLVRLFVDLNVKFPAEGFSKMKGLEQLTLVNLRGQPLSFLKELGQLTNLRILEALWVILDDKYEVREWEIFTSSLCALGSHKLHSLDFDIIFTEVEIDIEITEELGVLVPTDTSFSVLKNLRTVMPFPIWMGSLVNLELLHLRTEQLTLEDLRVLGGMPALETLVVRIPRNTYKVPLTIHRHEFQRLKLFTIGKVYKLQFMPVSMPNLKRLHTTLHYGWDNTYRDLGIQHLASLTEVHICIIAWHNYRGSIGVLEARIRSLLDAHPNRPTLTFDTRFTTTSNIHYKAGNNE</sequence>
<keyword evidence="2" id="KW-0611">Plant defense</keyword>
<keyword evidence="1" id="KW-0677">Repeat</keyword>
<feature type="domain" description="Disease resistance R13L4/SHOC-2-like LRR" evidence="4">
    <location>
        <begin position="146"/>
        <end position="508"/>
    </location>
</feature>
<dbReference type="FunFam" id="1.10.10.10:FF:000322">
    <property type="entry name" value="Probable disease resistance protein At1g63360"/>
    <property type="match status" value="1"/>
</dbReference>
<dbReference type="GO" id="GO:0009626">
    <property type="term" value="P:plant-type hypersensitive response"/>
    <property type="evidence" value="ECO:0007669"/>
    <property type="project" value="UniProtKB-ARBA"/>
</dbReference>
<dbReference type="Gene3D" id="1.10.10.10">
    <property type="entry name" value="Winged helix-like DNA-binding domain superfamily/Winged helix DNA-binding domain"/>
    <property type="match status" value="1"/>
</dbReference>
<evidence type="ECO:0000256" key="2">
    <source>
        <dbReference type="ARBA" id="ARBA00022821"/>
    </source>
</evidence>
<comment type="caution">
    <text evidence="5">The sequence shown here is derived from an EMBL/GenBank/DDBJ whole genome shotgun (WGS) entry which is preliminary data.</text>
</comment>
<evidence type="ECO:0000313" key="6">
    <source>
        <dbReference type="Proteomes" id="UP000095767"/>
    </source>
</evidence>
<dbReference type="InterPro" id="IPR044974">
    <property type="entry name" value="Disease_R_plants"/>
</dbReference>